<evidence type="ECO:0000256" key="1">
    <source>
        <dbReference type="SAM" id="MobiDB-lite"/>
    </source>
</evidence>
<dbReference type="InterPro" id="IPR006594">
    <property type="entry name" value="LisH"/>
</dbReference>
<dbReference type="EMBL" id="AFYH01190604">
    <property type="status" value="NOT_ANNOTATED_CDS"/>
    <property type="molecule type" value="Genomic_DNA"/>
</dbReference>
<feature type="region of interest" description="Disordered" evidence="1">
    <location>
        <begin position="764"/>
        <end position="786"/>
    </location>
</feature>
<dbReference type="EMBL" id="AFYH01190602">
    <property type="status" value="NOT_ANNOTATED_CDS"/>
    <property type="molecule type" value="Genomic_DNA"/>
</dbReference>
<feature type="region of interest" description="Disordered" evidence="1">
    <location>
        <begin position="1251"/>
        <end position="1328"/>
    </location>
</feature>
<feature type="compositionally biased region" description="Polar residues" evidence="1">
    <location>
        <begin position="776"/>
        <end position="786"/>
    </location>
</feature>
<feature type="compositionally biased region" description="Basic and acidic residues" evidence="1">
    <location>
        <begin position="1373"/>
        <end position="1391"/>
    </location>
</feature>
<reference evidence="3" key="3">
    <citation type="submission" date="2025-09" db="UniProtKB">
        <authorList>
            <consortium name="Ensembl"/>
        </authorList>
    </citation>
    <scope>IDENTIFICATION</scope>
</reference>
<dbReference type="EMBL" id="AFYH01190601">
    <property type="status" value="NOT_ANNOTATED_CDS"/>
    <property type="molecule type" value="Genomic_DNA"/>
</dbReference>
<evidence type="ECO:0000259" key="2">
    <source>
        <dbReference type="Pfam" id="PF15712"/>
    </source>
</evidence>
<feature type="compositionally biased region" description="Low complexity" evidence="1">
    <location>
        <begin position="1147"/>
        <end position="1158"/>
    </location>
</feature>
<evidence type="ECO:0000313" key="3">
    <source>
        <dbReference type="Ensembl" id="ENSLACP00000003795.1"/>
    </source>
</evidence>
<dbReference type="GO" id="GO:0003712">
    <property type="term" value="F:transcription coregulator activity"/>
    <property type="evidence" value="ECO:0007669"/>
    <property type="project" value="TreeGrafter"/>
</dbReference>
<feature type="compositionally biased region" description="Basic and acidic residues" evidence="1">
    <location>
        <begin position="1161"/>
        <end position="1179"/>
    </location>
</feature>
<dbReference type="Bgee" id="ENSLACG00000003381">
    <property type="expression patterns" value="Expressed in post-anal tail muscle and 5 other cell types or tissues"/>
</dbReference>
<dbReference type="EMBL" id="AFYH01190600">
    <property type="status" value="NOT_ANNOTATED_CDS"/>
    <property type="molecule type" value="Genomic_DNA"/>
</dbReference>
<dbReference type="Proteomes" id="UP000008672">
    <property type="component" value="Unassembled WGS sequence"/>
</dbReference>
<feature type="compositionally biased region" description="Basic and acidic residues" evidence="1">
    <location>
        <begin position="1132"/>
        <end position="1145"/>
    </location>
</feature>
<feature type="compositionally biased region" description="Polar residues" evidence="1">
    <location>
        <begin position="1180"/>
        <end position="1199"/>
    </location>
</feature>
<protein>
    <submittedName>
        <fullName evidence="3">Nuclear protein, coactivator of histone transcription</fullName>
    </submittedName>
</protein>
<dbReference type="InterPro" id="IPR031442">
    <property type="entry name" value="NPAT_C"/>
</dbReference>
<feature type="region of interest" description="Disordered" evidence="1">
    <location>
        <begin position="421"/>
        <end position="446"/>
    </location>
</feature>
<dbReference type="EMBL" id="AFYH01190603">
    <property type="status" value="NOT_ANNOTATED_CDS"/>
    <property type="molecule type" value="Genomic_DNA"/>
</dbReference>
<dbReference type="PANTHER" id="PTHR15087">
    <property type="entry name" value="PROTEIN NPAT"/>
    <property type="match status" value="1"/>
</dbReference>
<feature type="compositionally biased region" description="Polar residues" evidence="1">
    <location>
        <begin position="1101"/>
        <end position="1112"/>
    </location>
</feature>
<reference evidence="3" key="2">
    <citation type="submission" date="2025-08" db="UniProtKB">
        <authorList>
            <consortium name="Ensembl"/>
        </authorList>
    </citation>
    <scope>IDENTIFICATION</scope>
</reference>
<accession>H3A2C4</accession>
<proteinExistence type="predicted"/>
<feature type="domain" description="Protein NPAT C-terminal" evidence="2">
    <location>
        <begin position="750"/>
        <end position="1429"/>
    </location>
</feature>
<feature type="region of interest" description="Disordered" evidence="1">
    <location>
        <begin position="1069"/>
        <end position="1231"/>
    </location>
</feature>
<dbReference type="Pfam" id="PF15712">
    <property type="entry name" value="NPAT_C"/>
    <property type="match status" value="1"/>
</dbReference>
<evidence type="ECO:0000313" key="4">
    <source>
        <dbReference type="Proteomes" id="UP000008672"/>
    </source>
</evidence>
<gene>
    <name evidence="3" type="primary">NPAT</name>
</gene>
<feature type="compositionally biased region" description="Polar residues" evidence="1">
    <location>
        <begin position="1351"/>
        <end position="1362"/>
    </location>
</feature>
<dbReference type="GO" id="GO:0005634">
    <property type="term" value="C:nucleus"/>
    <property type="evidence" value="ECO:0007669"/>
    <property type="project" value="TreeGrafter"/>
</dbReference>
<dbReference type="InterPro" id="IPR052850">
    <property type="entry name" value="NPAT_LisH"/>
</dbReference>
<feature type="compositionally biased region" description="Polar residues" evidence="1">
    <location>
        <begin position="624"/>
        <end position="633"/>
    </location>
</feature>
<dbReference type="PROSITE" id="PS50896">
    <property type="entry name" value="LISH"/>
    <property type="match status" value="1"/>
</dbReference>
<organism evidence="3 4">
    <name type="scientific">Latimeria chalumnae</name>
    <name type="common">Coelacanth</name>
    <dbReference type="NCBI Taxonomy" id="7897"/>
    <lineage>
        <taxon>Eukaryota</taxon>
        <taxon>Metazoa</taxon>
        <taxon>Chordata</taxon>
        <taxon>Craniata</taxon>
        <taxon>Vertebrata</taxon>
        <taxon>Euteleostomi</taxon>
        <taxon>Coelacanthiformes</taxon>
        <taxon>Coelacanthidae</taxon>
        <taxon>Latimeria</taxon>
    </lineage>
</organism>
<dbReference type="Ensembl" id="ENSLACT00000003829.1">
    <property type="protein sequence ID" value="ENSLACP00000003795.1"/>
    <property type="gene ID" value="ENSLACG00000003381.2"/>
</dbReference>
<dbReference type="PANTHER" id="PTHR15087:SF14">
    <property type="entry name" value="PROTEIN NPAT"/>
    <property type="match status" value="1"/>
</dbReference>
<dbReference type="GeneTree" id="ENSGT00390000012388"/>
<feature type="region of interest" description="Disordered" evidence="1">
    <location>
        <begin position="1351"/>
        <end position="1415"/>
    </location>
</feature>
<feature type="compositionally biased region" description="Polar residues" evidence="1">
    <location>
        <begin position="659"/>
        <end position="687"/>
    </location>
</feature>
<name>H3A2C4_LATCH</name>
<feature type="compositionally biased region" description="Basic residues" evidence="1">
    <location>
        <begin position="1399"/>
        <end position="1408"/>
    </location>
</feature>
<keyword evidence="4" id="KW-1185">Reference proteome</keyword>
<feature type="compositionally biased region" description="Polar residues" evidence="1">
    <location>
        <begin position="1076"/>
        <end position="1094"/>
    </location>
</feature>
<feature type="region of interest" description="Disordered" evidence="1">
    <location>
        <begin position="624"/>
        <end position="702"/>
    </location>
</feature>
<reference evidence="4" key="1">
    <citation type="submission" date="2011-08" db="EMBL/GenBank/DDBJ databases">
        <title>The draft genome of Latimeria chalumnae.</title>
        <authorList>
            <person name="Di Palma F."/>
            <person name="Alfoldi J."/>
            <person name="Johnson J."/>
            <person name="Berlin A."/>
            <person name="Gnerre S."/>
            <person name="Jaffe D."/>
            <person name="MacCallum I."/>
            <person name="Young S."/>
            <person name="Walker B.J."/>
            <person name="Lander E."/>
            <person name="Lindblad-Toh K."/>
        </authorList>
    </citation>
    <scope>NUCLEOTIDE SEQUENCE [LARGE SCALE GENOMIC DNA]</scope>
    <source>
        <strain evidence="4">Wild caught</strain>
    </source>
</reference>
<dbReference type="HOGENOM" id="CLU_004845_0_0_1"/>
<sequence>MLLPSDVARLVLGYLQQEKLVATCRAFILESPDLKEYAEHSTDMGYIPACILSLFGKNLTTILNEYVTMKAKETTTEVPAMMTSLWKKLDYTLSQIRSLQNSAAFSNNQRARTRNGIMDKRRQRIVSSQQAASSYPGLLSVSHLSGQLTTSPLPIREVIVQHTPTVSHSINETQCVNQLETHDDLHLMHSEPPERRQHAGLLSPGRRKCDLPRRRNAASLSLPNVTVRNLLPSIASVTEEQKVIENAREKILSDKSLQEKLAENINKFLASDGNSNVPQLPRQMGGAASIQEQTLDEFLGLQGEIHMSEEAIQDILEQTESDPAFQALFDLFDCESRKKRKNTTQGELEITEKAIMLDDNVETFTSSPDTVEQDRQDQEVNGLACCCGFPPNNHIIIVKSESHEDFTEQHLKNVFCKKKSKTDGKSKKTKTLDQSKADLKSKKQEEKVQDTTLHDIINEKEGPFEAEKTLTITQFQTELYQKQNSDNQCMEAGHCSQGDGETPKVIAENEVEMEVEDEALGANESSALKSKEKLVPDYENRQRLLMESSERLTDGLSETIEEINDQALLKEITSPAMTILRDQDDSYVNPEEKVHREVADNAYIENQILDANLTVEDNIEVSFQSTSAEQSTPECHLESEGQDAPQVKNLNESPRMMDSGNSRSVSSSFTESCVGTEVPATSSQPLSNDKEKDPKSESSGANLNTLQETEGSKTLNTGQLCGVDPSSVVSLKIIISDSPTYSGNPELNSGLTSISGESVPTIILSSPGKTPEKNALPNNTSSEAVGSVTTSQNVKEASVDQKHIALQPKASAASSINIYPDECTVFSAAETAILPKESGFIHLIPTPVANFDQSDGIFITVTDPSTMGNPATTQSNVMVFPNSSAAIAQGQTPQQLMVTPTKSNTGFTINPSVSPNYSQGSTFIIASPVQPMLPEMVGMIPVSVMGSTSAAVFSVTSSQILSMPTASVHNTATTIHKLPIPLKPKSMLKTKILSKPVIGLVLNTVYHSAGTSVKRFAPKPCLETSSMTSSAGSVTISSTLPWSQKQSLDSAKVYHRRVLCFDRPTPTVSDKIISPRGTSSQQALSEPKSWSTASKGDDSATESTKSCLVTTKNSDRGEKSNLSESCVSRPKVVQDEQTRGKETENRISIVSSSPESSEAMANKENELVSDSEKQKKQETTKLPVNELQNKGVQNESSAPESKMEGTHSSFVGVQELTPKRNPCRTVTRGPSLTTPLAKQATEMLHDIQWQSPASKQTDTCDVPVPRTPGSGVRDKQTDDTLDGPRTSVCKRSSEEVGGGGGGAAPRPVAPPATPDLPACSPASETGSENSVNMAAHTLMILSRATIARNNGMTPLKESTQQLRSSRSASKKRKLEDSVETERSTRSSKKDLQTSPSSSKKSKKHKRRKLDSFPAGMDVDKFLSSLHYDE</sequence>